<organism evidence="1 2">
    <name type="scientific">Sesamum alatum</name>
    <dbReference type="NCBI Taxonomy" id="300844"/>
    <lineage>
        <taxon>Eukaryota</taxon>
        <taxon>Viridiplantae</taxon>
        <taxon>Streptophyta</taxon>
        <taxon>Embryophyta</taxon>
        <taxon>Tracheophyta</taxon>
        <taxon>Spermatophyta</taxon>
        <taxon>Magnoliopsida</taxon>
        <taxon>eudicotyledons</taxon>
        <taxon>Gunneridae</taxon>
        <taxon>Pentapetalae</taxon>
        <taxon>asterids</taxon>
        <taxon>lamiids</taxon>
        <taxon>Lamiales</taxon>
        <taxon>Pedaliaceae</taxon>
        <taxon>Sesamum</taxon>
    </lineage>
</organism>
<dbReference type="EMBL" id="JACGWO010000012">
    <property type="protein sequence ID" value="KAK4413996.1"/>
    <property type="molecule type" value="Genomic_DNA"/>
</dbReference>
<dbReference type="AlphaFoldDB" id="A0AAE1XLC9"/>
<accession>A0AAE1XLC9</accession>
<evidence type="ECO:0000313" key="1">
    <source>
        <dbReference type="EMBL" id="KAK4413996.1"/>
    </source>
</evidence>
<sequence length="142" mass="14887">MGQGGGSPEKLGLVDKGLGLGQEGQGIEGLGIVGDKELDSTEVAQTINSGAQNVYSPLAETERGATSIAKLRNELECLNGEGLVLAAISEGGLRREVVDGIPADGESRLSDGVSRKTAEMRFLKDFLWGLVMGWGRRGSQGW</sequence>
<reference evidence="1" key="1">
    <citation type="submission" date="2020-06" db="EMBL/GenBank/DDBJ databases">
        <authorList>
            <person name="Li T."/>
            <person name="Hu X."/>
            <person name="Zhang T."/>
            <person name="Song X."/>
            <person name="Zhang H."/>
            <person name="Dai N."/>
            <person name="Sheng W."/>
            <person name="Hou X."/>
            <person name="Wei L."/>
        </authorList>
    </citation>
    <scope>NUCLEOTIDE SEQUENCE</scope>
    <source>
        <strain evidence="1">3651</strain>
        <tissue evidence="1">Leaf</tissue>
    </source>
</reference>
<comment type="caution">
    <text evidence="1">The sequence shown here is derived from an EMBL/GenBank/DDBJ whole genome shotgun (WGS) entry which is preliminary data.</text>
</comment>
<proteinExistence type="predicted"/>
<keyword evidence="2" id="KW-1185">Reference proteome</keyword>
<gene>
    <name evidence="1" type="ORF">Salat_2812400</name>
</gene>
<dbReference type="Proteomes" id="UP001293254">
    <property type="component" value="Unassembled WGS sequence"/>
</dbReference>
<name>A0AAE1XLC9_9LAMI</name>
<protein>
    <submittedName>
        <fullName evidence="1">Uncharacterized protein</fullName>
    </submittedName>
</protein>
<evidence type="ECO:0000313" key="2">
    <source>
        <dbReference type="Proteomes" id="UP001293254"/>
    </source>
</evidence>
<reference evidence="1" key="2">
    <citation type="journal article" date="2024" name="Plant">
        <title>Genomic evolution and insights into agronomic trait innovations of Sesamum species.</title>
        <authorList>
            <person name="Miao H."/>
            <person name="Wang L."/>
            <person name="Qu L."/>
            <person name="Liu H."/>
            <person name="Sun Y."/>
            <person name="Le M."/>
            <person name="Wang Q."/>
            <person name="Wei S."/>
            <person name="Zheng Y."/>
            <person name="Lin W."/>
            <person name="Duan Y."/>
            <person name="Cao H."/>
            <person name="Xiong S."/>
            <person name="Wang X."/>
            <person name="Wei L."/>
            <person name="Li C."/>
            <person name="Ma Q."/>
            <person name="Ju M."/>
            <person name="Zhao R."/>
            <person name="Li G."/>
            <person name="Mu C."/>
            <person name="Tian Q."/>
            <person name="Mei H."/>
            <person name="Zhang T."/>
            <person name="Gao T."/>
            <person name="Zhang H."/>
        </authorList>
    </citation>
    <scope>NUCLEOTIDE SEQUENCE</scope>
    <source>
        <strain evidence="1">3651</strain>
    </source>
</reference>